<reference evidence="1" key="1">
    <citation type="submission" date="2014-02" db="EMBL/GenBank/DDBJ databases">
        <title>Expanding our view of genomic diversity in Candidatus Accumulibacter clades.</title>
        <authorList>
            <person name="Skennerton C.T."/>
            <person name="Barr J.J."/>
            <person name="Slater F.R."/>
            <person name="Bond P.L."/>
            <person name="Tyson G.W."/>
        </authorList>
    </citation>
    <scope>NUCLEOTIDE SEQUENCE [LARGE SCALE GENOMIC DNA]</scope>
</reference>
<dbReference type="SUPFAM" id="SSF53098">
    <property type="entry name" value="Ribonuclease H-like"/>
    <property type="match status" value="1"/>
</dbReference>
<name>A0A011RF23_ACCRE</name>
<dbReference type="Gene3D" id="3.30.420.10">
    <property type="entry name" value="Ribonuclease H-like superfamily/Ribonuclease H"/>
    <property type="match status" value="1"/>
</dbReference>
<accession>A0A011RF23</accession>
<dbReference type="InterPro" id="IPR012337">
    <property type="entry name" value="RNaseH-like_sf"/>
</dbReference>
<dbReference type="PATRIC" id="fig|1454004.3.peg.1343"/>
<organism evidence="1 2">
    <name type="scientific">Accumulibacter regalis</name>
    <dbReference type="NCBI Taxonomy" id="522306"/>
    <lineage>
        <taxon>Bacteria</taxon>
        <taxon>Pseudomonadati</taxon>
        <taxon>Pseudomonadota</taxon>
        <taxon>Betaproteobacteria</taxon>
        <taxon>Candidatus Accumulibacter</taxon>
    </lineage>
</organism>
<gene>
    <name evidence="1" type="ORF">AW11_01289</name>
</gene>
<proteinExistence type="predicted"/>
<dbReference type="Proteomes" id="UP000022141">
    <property type="component" value="Unassembled WGS sequence"/>
</dbReference>
<dbReference type="InterPro" id="IPR036397">
    <property type="entry name" value="RNaseH_sf"/>
</dbReference>
<dbReference type="eggNOG" id="COG0847">
    <property type="taxonomic scope" value="Bacteria"/>
</dbReference>
<keyword evidence="2" id="KW-1185">Reference proteome</keyword>
<evidence type="ECO:0000313" key="1">
    <source>
        <dbReference type="EMBL" id="EXI89799.1"/>
    </source>
</evidence>
<evidence type="ECO:0000313" key="2">
    <source>
        <dbReference type="Proteomes" id="UP000022141"/>
    </source>
</evidence>
<dbReference type="EMBL" id="JEMY01000013">
    <property type="protein sequence ID" value="EXI89799.1"/>
    <property type="molecule type" value="Genomic_DNA"/>
</dbReference>
<protein>
    <submittedName>
        <fullName evidence="1">Uncharacterized protein</fullName>
    </submittedName>
</protein>
<dbReference type="GO" id="GO:0003676">
    <property type="term" value="F:nucleic acid binding"/>
    <property type="evidence" value="ECO:0007669"/>
    <property type="project" value="InterPro"/>
</dbReference>
<comment type="caution">
    <text evidence="1">The sequence shown here is derived from an EMBL/GenBank/DDBJ whole genome shotgun (WGS) entry which is preliminary data.</text>
</comment>
<dbReference type="STRING" id="1454004.AW11_01289"/>
<dbReference type="AlphaFoldDB" id="A0A011RF23"/>
<sequence>MVMTSPPFAPRCLCLGIETAFDDLLSIHKLAGWRADTNEGVSLAGQQIAAAADRLDELTEGAAFVLGHNVVRHDLPALARVYPQLKLNKLPAVDTLELSPLAFPANPYHSLVKDYKLVRDARNDPLKDAQLALKLWQDQYAAFAALAVSSPDEIACHHFFLARDTRGGVGSFFAKLRAAMPPKPGEVREAVGRLAAGKVCPAHLAEILDQALVDPGVGRAFSYVLAWLRVSGGNSVLPPGYACNTRQRPSR</sequence>